<keyword evidence="1 5" id="KW-0436">Ligase</keyword>
<evidence type="ECO:0000256" key="3">
    <source>
        <dbReference type="ARBA" id="ARBA00022840"/>
    </source>
</evidence>
<feature type="non-terminal residue" evidence="5">
    <location>
        <position position="124"/>
    </location>
</feature>
<dbReference type="GO" id="GO:0002276">
    <property type="term" value="P:basophil activation involved in immune response"/>
    <property type="evidence" value="ECO:0007669"/>
    <property type="project" value="TreeGrafter"/>
</dbReference>
<dbReference type="Pfam" id="PF00152">
    <property type="entry name" value="tRNA-synt_2"/>
    <property type="match status" value="1"/>
</dbReference>
<reference evidence="5 6" key="1">
    <citation type="submission" date="2019-09" db="EMBL/GenBank/DDBJ databases">
        <title>Bird 10,000 Genomes (B10K) Project - Family phase.</title>
        <authorList>
            <person name="Zhang G."/>
        </authorList>
    </citation>
    <scope>NUCLEOTIDE SEQUENCE [LARGE SCALE GENOMIC DNA]</scope>
    <source>
        <strain evidence="5">B10K-DU-001-31</strain>
        <tissue evidence="5">Muscle</tissue>
    </source>
</reference>
<dbReference type="Gene3D" id="3.30.930.10">
    <property type="entry name" value="Bira Bifunctional Protein, Domain 2"/>
    <property type="match status" value="1"/>
</dbReference>
<dbReference type="GO" id="GO:0004824">
    <property type="term" value="F:lysine-tRNA ligase activity"/>
    <property type="evidence" value="ECO:0007669"/>
    <property type="project" value="TreeGrafter"/>
</dbReference>
<dbReference type="GO" id="GO:0005739">
    <property type="term" value="C:mitochondrion"/>
    <property type="evidence" value="ECO:0007669"/>
    <property type="project" value="TreeGrafter"/>
</dbReference>
<dbReference type="GO" id="GO:0015966">
    <property type="term" value="P:diadenosine tetraphosphate biosynthetic process"/>
    <property type="evidence" value="ECO:0007669"/>
    <property type="project" value="TreeGrafter"/>
</dbReference>
<evidence type="ECO:0000256" key="2">
    <source>
        <dbReference type="ARBA" id="ARBA00022741"/>
    </source>
</evidence>
<dbReference type="Proteomes" id="UP000552319">
    <property type="component" value="Unassembled WGS sequence"/>
</dbReference>
<dbReference type="GO" id="GO:0006430">
    <property type="term" value="P:lysyl-tRNA aminoacylation"/>
    <property type="evidence" value="ECO:0007669"/>
    <property type="project" value="TreeGrafter"/>
</dbReference>
<proteinExistence type="predicted"/>
<gene>
    <name evidence="5" type="primary">Kars_0</name>
    <name evidence="5" type="ORF">QUIMEX_R14587</name>
</gene>
<sequence>MSVLSTSHRHRSLPGLTERFELFVMKKEVCNAYTELNDPFRQRQLFEDQAKAKAAGDDEAMFIDENFCTALEYGLPPTAGWGMGIDRLTMFLTDSNNIKEVLLFPAMKPEDSKKEAQPGEGTSV</sequence>
<dbReference type="GO" id="GO:0017101">
    <property type="term" value="C:aminoacyl-tRNA synthetase multienzyme complex"/>
    <property type="evidence" value="ECO:0007669"/>
    <property type="project" value="TreeGrafter"/>
</dbReference>
<dbReference type="PANTHER" id="PTHR42918">
    <property type="entry name" value="LYSYL-TRNA SYNTHETASE"/>
    <property type="match status" value="1"/>
</dbReference>
<dbReference type="GO" id="GO:0003877">
    <property type="term" value="F:ATP:ADP adenylyltransferase activity"/>
    <property type="evidence" value="ECO:0007669"/>
    <property type="project" value="TreeGrafter"/>
</dbReference>
<evidence type="ECO:0000313" key="6">
    <source>
        <dbReference type="Proteomes" id="UP000552319"/>
    </source>
</evidence>
<keyword evidence="2" id="KW-0547">Nucleotide-binding</keyword>
<dbReference type="PROSITE" id="PS50862">
    <property type="entry name" value="AA_TRNA_LIGASE_II"/>
    <property type="match status" value="1"/>
</dbReference>
<organism evidence="5 6">
    <name type="scientific">Quiscalus mexicanus</name>
    <name type="common">Great-tailed grackle</name>
    <name type="synonym">Cassidix mexicanus</name>
    <dbReference type="NCBI Taxonomy" id="64278"/>
    <lineage>
        <taxon>Eukaryota</taxon>
        <taxon>Metazoa</taxon>
        <taxon>Chordata</taxon>
        <taxon>Craniata</taxon>
        <taxon>Vertebrata</taxon>
        <taxon>Euteleostomi</taxon>
        <taxon>Archelosauria</taxon>
        <taxon>Archosauria</taxon>
        <taxon>Dinosauria</taxon>
        <taxon>Saurischia</taxon>
        <taxon>Theropoda</taxon>
        <taxon>Coelurosauria</taxon>
        <taxon>Aves</taxon>
        <taxon>Neognathae</taxon>
        <taxon>Neoaves</taxon>
        <taxon>Telluraves</taxon>
        <taxon>Australaves</taxon>
        <taxon>Passeriformes</taxon>
        <taxon>Passeroidea</taxon>
        <taxon>Icteridae</taxon>
        <taxon>Quiscalus</taxon>
    </lineage>
</organism>
<name>A0A7L2FHN3_QUIME</name>
<dbReference type="EMBL" id="VWYF01025893">
    <property type="protein sequence ID" value="NXQ74013.1"/>
    <property type="molecule type" value="Genomic_DNA"/>
</dbReference>
<keyword evidence="6" id="KW-1185">Reference proteome</keyword>
<evidence type="ECO:0000313" key="5">
    <source>
        <dbReference type="EMBL" id="NXQ74013.1"/>
    </source>
</evidence>
<evidence type="ECO:0000256" key="1">
    <source>
        <dbReference type="ARBA" id="ARBA00022598"/>
    </source>
</evidence>
<comment type="caution">
    <text evidence="5">The sequence shown here is derived from an EMBL/GenBank/DDBJ whole genome shotgun (WGS) entry which is preliminary data.</text>
</comment>
<dbReference type="InterPro" id="IPR006195">
    <property type="entry name" value="aa-tRNA-synth_II"/>
</dbReference>
<evidence type="ECO:0000259" key="4">
    <source>
        <dbReference type="PROSITE" id="PS50862"/>
    </source>
</evidence>
<dbReference type="GO" id="GO:0005615">
    <property type="term" value="C:extracellular space"/>
    <property type="evidence" value="ECO:0007669"/>
    <property type="project" value="TreeGrafter"/>
</dbReference>
<dbReference type="SUPFAM" id="SSF55681">
    <property type="entry name" value="Class II aaRS and biotin synthetases"/>
    <property type="match status" value="1"/>
</dbReference>
<keyword evidence="3" id="KW-0067">ATP-binding</keyword>
<dbReference type="AlphaFoldDB" id="A0A7L2FHN3"/>
<dbReference type="GO" id="GO:0005524">
    <property type="term" value="F:ATP binding"/>
    <property type="evidence" value="ECO:0007669"/>
    <property type="project" value="InterPro"/>
</dbReference>
<dbReference type="InterPro" id="IPR004364">
    <property type="entry name" value="Aa-tRNA-synt_II"/>
</dbReference>
<protein>
    <submittedName>
        <fullName evidence="5">SYK ligase</fullName>
    </submittedName>
</protein>
<feature type="domain" description="Aminoacyl-transfer RNA synthetases class-II family profile" evidence="4">
    <location>
        <begin position="71"/>
        <end position="109"/>
    </location>
</feature>
<dbReference type="GO" id="GO:0043032">
    <property type="term" value="P:positive regulation of macrophage activation"/>
    <property type="evidence" value="ECO:0007669"/>
    <property type="project" value="TreeGrafter"/>
</dbReference>
<feature type="non-terminal residue" evidence="5">
    <location>
        <position position="1"/>
    </location>
</feature>
<dbReference type="GO" id="GO:0005829">
    <property type="term" value="C:cytosol"/>
    <property type="evidence" value="ECO:0007669"/>
    <property type="project" value="TreeGrafter"/>
</dbReference>
<dbReference type="GO" id="GO:0005634">
    <property type="term" value="C:nucleus"/>
    <property type="evidence" value="ECO:0007669"/>
    <property type="project" value="TreeGrafter"/>
</dbReference>
<accession>A0A7L2FHN3</accession>
<dbReference type="InterPro" id="IPR045864">
    <property type="entry name" value="aa-tRNA-synth_II/BPL/LPL"/>
</dbReference>
<dbReference type="PANTHER" id="PTHR42918:SF9">
    <property type="entry name" value="LYSINE--TRNA LIGASE"/>
    <property type="match status" value="1"/>
</dbReference>
<dbReference type="GO" id="GO:0000049">
    <property type="term" value="F:tRNA binding"/>
    <property type="evidence" value="ECO:0007669"/>
    <property type="project" value="TreeGrafter"/>
</dbReference>